<dbReference type="GO" id="GO:1990904">
    <property type="term" value="C:ribonucleoprotein complex"/>
    <property type="evidence" value="ECO:0007669"/>
    <property type="project" value="UniProtKB-KW"/>
</dbReference>
<evidence type="ECO:0000256" key="4">
    <source>
        <dbReference type="ARBA" id="ARBA00035177"/>
    </source>
</evidence>
<comment type="similarity">
    <text evidence="1 5">Belongs to the bacterial ribosomal protein bL34 family.</text>
</comment>
<dbReference type="PANTHER" id="PTHR14503">
    <property type="entry name" value="MITOCHONDRIAL RIBOSOMAL PROTEIN 34 FAMILY MEMBER"/>
    <property type="match status" value="1"/>
</dbReference>
<gene>
    <name evidence="5" type="primary">rpmH</name>
    <name evidence="7" type="ORF">COV55_03615</name>
</gene>
<sequence>MSTKRTYQPKKRKRAKTHGFMARMADKKGRQVLKRRRTKKRGRLTV</sequence>
<protein>
    <recommendedName>
        <fullName evidence="4 5">Large ribosomal subunit protein bL34</fullName>
    </recommendedName>
</protein>
<dbReference type="FunFam" id="1.10.287.3980:FF:000001">
    <property type="entry name" value="Mitochondrial ribosomal protein L34"/>
    <property type="match status" value="1"/>
</dbReference>
<keyword evidence="3 5" id="KW-0687">Ribonucleoprotein</keyword>
<dbReference type="PANTHER" id="PTHR14503:SF4">
    <property type="entry name" value="LARGE RIBOSOMAL SUBUNIT PROTEIN BL34M"/>
    <property type="match status" value="1"/>
</dbReference>
<dbReference type="InterPro" id="IPR000271">
    <property type="entry name" value="Ribosomal_bL34"/>
</dbReference>
<evidence type="ECO:0000256" key="2">
    <source>
        <dbReference type="ARBA" id="ARBA00022980"/>
    </source>
</evidence>
<evidence type="ECO:0000256" key="1">
    <source>
        <dbReference type="ARBA" id="ARBA00010111"/>
    </source>
</evidence>
<dbReference type="HAMAP" id="MF_00391">
    <property type="entry name" value="Ribosomal_bL34"/>
    <property type="match status" value="1"/>
</dbReference>
<keyword evidence="2 5" id="KW-0689">Ribosomal protein</keyword>
<evidence type="ECO:0000256" key="6">
    <source>
        <dbReference type="SAM" id="MobiDB-lite"/>
    </source>
</evidence>
<dbReference type="AlphaFoldDB" id="A0A2H0NCJ6"/>
<dbReference type="Proteomes" id="UP000230564">
    <property type="component" value="Unassembled WGS sequence"/>
</dbReference>
<dbReference type="Gene3D" id="1.10.287.3980">
    <property type="match status" value="1"/>
</dbReference>
<dbReference type="GO" id="GO:0005840">
    <property type="term" value="C:ribosome"/>
    <property type="evidence" value="ECO:0007669"/>
    <property type="project" value="UniProtKB-KW"/>
</dbReference>
<evidence type="ECO:0000256" key="5">
    <source>
        <dbReference type="HAMAP-Rule" id="MF_00391"/>
    </source>
</evidence>
<evidence type="ECO:0000313" key="7">
    <source>
        <dbReference type="EMBL" id="PIR06584.1"/>
    </source>
</evidence>
<dbReference type="GO" id="GO:0003735">
    <property type="term" value="F:structural constituent of ribosome"/>
    <property type="evidence" value="ECO:0007669"/>
    <property type="project" value="InterPro"/>
</dbReference>
<dbReference type="Pfam" id="PF00468">
    <property type="entry name" value="Ribosomal_L34"/>
    <property type="match status" value="1"/>
</dbReference>
<evidence type="ECO:0000256" key="3">
    <source>
        <dbReference type="ARBA" id="ARBA00023274"/>
    </source>
</evidence>
<dbReference type="GO" id="GO:0006412">
    <property type="term" value="P:translation"/>
    <property type="evidence" value="ECO:0007669"/>
    <property type="project" value="UniProtKB-UniRule"/>
</dbReference>
<dbReference type="PROSITE" id="PS00784">
    <property type="entry name" value="RIBOSOMAL_L34"/>
    <property type="match status" value="1"/>
</dbReference>
<feature type="region of interest" description="Disordered" evidence="6">
    <location>
        <begin position="26"/>
        <end position="46"/>
    </location>
</feature>
<feature type="compositionally biased region" description="Basic residues" evidence="6">
    <location>
        <begin position="30"/>
        <end position="46"/>
    </location>
</feature>
<organism evidence="7 8">
    <name type="scientific">Candidatus Komeilibacteria bacterium CG11_big_fil_rev_8_21_14_0_20_36_20</name>
    <dbReference type="NCBI Taxonomy" id="1974477"/>
    <lineage>
        <taxon>Bacteria</taxon>
        <taxon>Candidatus Komeiliibacteriota</taxon>
    </lineage>
</organism>
<dbReference type="NCBIfam" id="TIGR01030">
    <property type="entry name" value="rpmH_bact"/>
    <property type="match status" value="1"/>
</dbReference>
<evidence type="ECO:0000313" key="8">
    <source>
        <dbReference type="Proteomes" id="UP000230564"/>
    </source>
</evidence>
<accession>A0A2H0NCJ6</accession>
<dbReference type="InterPro" id="IPR020939">
    <property type="entry name" value="Ribosomal_bL34_CS"/>
</dbReference>
<proteinExistence type="inferred from homology"/>
<name>A0A2H0NCJ6_9BACT</name>
<reference evidence="7 8" key="1">
    <citation type="submission" date="2017-09" db="EMBL/GenBank/DDBJ databases">
        <title>Depth-based differentiation of microbial function through sediment-hosted aquifers and enrichment of novel symbionts in the deep terrestrial subsurface.</title>
        <authorList>
            <person name="Probst A.J."/>
            <person name="Ladd B."/>
            <person name="Jarett J.K."/>
            <person name="Geller-Mcgrath D.E."/>
            <person name="Sieber C.M."/>
            <person name="Emerson J.B."/>
            <person name="Anantharaman K."/>
            <person name="Thomas B.C."/>
            <person name="Malmstrom R."/>
            <person name="Stieglmeier M."/>
            <person name="Klingl A."/>
            <person name="Woyke T."/>
            <person name="Ryan C.M."/>
            <person name="Banfield J.F."/>
        </authorList>
    </citation>
    <scope>NUCLEOTIDE SEQUENCE [LARGE SCALE GENOMIC DNA]</scope>
    <source>
        <strain evidence="7">CG11_big_fil_rev_8_21_14_0_20_36_20</strain>
    </source>
</reference>
<comment type="caution">
    <text evidence="7">The sequence shown here is derived from an EMBL/GenBank/DDBJ whole genome shotgun (WGS) entry which is preliminary data.</text>
</comment>
<dbReference type="EMBL" id="PCWQ01000012">
    <property type="protein sequence ID" value="PIR06584.1"/>
    <property type="molecule type" value="Genomic_DNA"/>
</dbReference>